<feature type="domain" description="AMP-dependent synthetase/ligase" evidence="3">
    <location>
        <begin position="1030"/>
        <end position="1439"/>
    </location>
</feature>
<proteinExistence type="inferred from homology"/>
<accession>A0A0N4U5H9</accession>
<feature type="domain" description="AMP-dependent synthetase/ligase" evidence="3">
    <location>
        <begin position="379"/>
        <end position="801"/>
    </location>
</feature>
<reference evidence="8" key="1">
    <citation type="submission" date="2016-04" db="UniProtKB">
        <authorList>
            <consortium name="WormBaseParasite"/>
        </authorList>
    </citation>
    <scope>IDENTIFICATION</scope>
</reference>
<dbReference type="InterPro" id="IPR000873">
    <property type="entry name" value="AMP-dep_synth/lig_dom"/>
</dbReference>
<dbReference type="OrthoDB" id="69964at2759"/>
<dbReference type="Pfam" id="PF00501">
    <property type="entry name" value="AMP-binding"/>
    <property type="match status" value="2"/>
</dbReference>
<dbReference type="Pfam" id="PF23024">
    <property type="entry name" value="AMP-dom_DIP2-like"/>
    <property type="match status" value="1"/>
</dbReference>
<dbReference type="Proteomes" id="UP000038040">
    <property type="component" value="Unplaced"/>
</dbReference>
<dbReference type="AlphaFoldDB" id="A0A0N4U5H9"/>
<feature type="compositionally biased region" description="Basic residues" evidence="2">
    <location>
        <begin position="84"/>
        <end position="100"/>
    </location>
</feature>
<dbReference type="InterPro" id="IPR045851">
    <property type="entry name" value="AMP-bd_C_sf"/>
</dbReference>
<evidence type="ECO:0000313" key="5">
    <source>
        <dbReference type="EMBL" id="VDN56492.1"/>
    </source>
</evidence>
<evidence type="ECO:0000313" key="7">
    <source>
        <dbReference type="Proteomes" id="UP000274756"/>
    </source>
</evidence>
<dbReference type="SUPFAM" id="SSF56801">
    <property type="entry name" value="Acetyl-CoA synthetase-like"/>
    <property type="match status" value="2"/>
</dbReference>
<feature type="compositionally biased region" description="Low complexity" evidence="2">
    <location>
        <begin position="164"/>
        <end position="178"/>
    </location>
</feature>
<dbReference type="Proteomes" id="UP000274756">
    <property type="component" value="Unassembled WGS sequence"/>
</dbReference>
<feature type="domain" description="AMP-binding enzyme C-terminal" evidence="4">
    <location>
        <begin position="1499"/>
        <end position="1602"/>
    </location>
</feature>
<evidence type="ECO:0000256" key="1">
    <source>
        <dbReference type="ARBA" id="ARBA00007735"/>
    </source>
</evidence>
<gene>
    <name evidence="5" type="ORF">DME_LOCUS6465</name>
</gene>
<dbReference type="EMBL" id="UYYG01001156">
    <property type="protein sequence ID" value="VDN56492.1"/>
    <property type="molecule type" value="Genomic_DNA"/>
</dbReference>
<dbReference type="PANTHER" id="PTHR22754">
    <property type="entry name" value="DISCO-INTERACTING PROTEIN 2 DIP2 -RELATED"/>
    <property type="match status" value="1"/>
</dbReference>
<dbReference type="CDD" id="cd05905">
    <property type="entry name" value="Dip2"/>
    <property type="match status" value="2"/>
</dbReference>
<name>A0A0N4U5H9_DRAME</name>
<dbReference type="PANTHER" id="PTHR22754:SF32">
    <property type="entry name" value="DISCO-INTERACTING PROTEIN 2"/>
    <property type="match status" value="1"/>
</dbReference>
<dbReference type="WBParaSite" id="DME_0000210501-mRNA-1">
    <property type="protein sequence ID" value="DME_0000210501-mRNA-1"/>
    <property type="gene ID" value="DME_0000210501"/>
</dbReference>
<dbReference type="FunFam" id="3.30.300.30:FF:000001">
    <property type="entry name" value="DIP2 disco-interacting protein 2 homolog C"/>
    <property type="match status" value="1"/>
</dbReference>
<dbReference type="STRING" id="318479.A0A0N4U5H9"/>
<evidence type="ECO:0000259" key="4">
    <source>
        <dbReference type="Pfam" id="PF23024"/>
    </source>
</evidence>
<organism evidence="6 8">
    <name type="scientific">Dracunculus medinensis</name>
    <name type="common">Guinea worm</name>
    <dbReference type="NCBI Taxonomy" id="318479"/>
    <lineage>
        <taxon>Eukaryota</taxon>
        <taxon>Metazoa</taxon>
        <taxon>Ecdysozoa</taxon>
        <taxon>Nematoda</taxon>
        <taxon>Chromadorea</taxon>
        <taxon>Rhabditida</taxon>
        <taxon>Spirurina</taxon>
        <taxon>Dracunculoidea</taxon>
        <taxon>Dracunculidae</taxon>
        <taxon>Dracunculus</taxon>
    </lineage>
</organism>
<evidence type="ECO:0000313" key="6">
    <source>
        <dbReference type="Proteomes" id="UP000038040"/>
    </source>
</evidence>
<dbReference type="InterPro" id="IPR025110">
    <property type="entry name" value="AMP-bd_C"/>
</dbReference>
<evidence type="ECO:0000313" key="8">
    <source>
        <dbReference type="WBParaSite" id="DME_0000210501-mRNA-1"/>
    </source>
</evidence>
<feature type="region of interest" description="Disordered" evidence="2">
    <location>
        <begin position="78"/>
        <end position="100"/>
    </location>
</feature>
<dbReference type="InterPro" id="IPR042099">
    <property type="entry name" value="ANL_N_sf"/>
</dbReference>
<dbReference type="InterPro" id="IPR037337">
    <property type="entry name" value="Dip2-like_dom"/>
</dbReference>
<sequence>MYVLLSHHKAELENLAVATNSHYYGMPHKNSFTRFGHEIDLKHMDGAFRSPRNSVVKIGPYNDCMQIFRSNNIPHRYSTDHQQRMRKTKKRDFKQSRPPKRKVGRLIGEDILKITHLRDWHHNKSSCDDQILNTSNEAEIISTAIANAITKMSGSKPRWASQKSIESTTSASNSCSTTPVMQRRQQRSTHLTDSSSESVGSVEIVLESLRRSLAKQAALTGRKPCNKLSEGASVVVEQDELITRSANYNNHEEQNFVDQKLADYKQICDLHLGKEGNIRISDLSCCWFFYNAQILKHCRNLSLQRPKKKPLHEYYNDDDIELEALAKVVDPSAPRPEGVIISPARGDHASVSTSLPRSIDSALHRYGTTQQKAIAAVVLDHSGKPAYSITYGKLLNRAIKVAHMLLMKQISGSMGKEKFHLCKTGDRVALVYPNTEPLSFLVAFYGCLLAGVIPVPIEVPITKRDAGIQQLGFLLGSCGVKVALTSEACYKGLPKRQSSSHSNGSGPIMPGNDIVDFKGWPQLAWVVTEHLNKPPKDWSVPPRITDESIAYIEYTSDREGSMKGVCYTRQSMVAHCRSITTAMGYNESDIMVSVLDFKRETGLWHSVLSSVFAGLRVIFIPYSLMKINPASWMQMVTRYQAKFALVKSRDLHWGLLATRDHKDINLSSLKSILVADGANPWSLSSCDQFASTFHSKGLRPDALCPCAGSSETGSISLRRPAVEENICNTGRGVLSMSALSHSVVRVDRENSLTSLTLQDAGQVIPGGVAIVVKPSGPPRLCRADEIGEICIHAHSTGCAYWGLDGLSTFTFKVEPLAADDRPLGPLPYVRSGLLGFLGPNGLVFVIGNRNSQMLVSGRQHSADDLIATVLAVEPMKFIYRGRIAIFSIRVLRDERICIVAEQKPGISEEDSFSWMSRVLQAIDSIHQVGIYCLALVPSNQLPKTPLGGIHMSETRQRFIDGTLHPATLLMCPHSCVINLPKPREQQSDIGPAAMFVGNIVQGMRIAGAKGRDIGPDDDKMSLIDVLRQRSQTSPEHVLFTLMNARGTEVDSVTCLQLLKKAERIGSLLIDKGHLNAGDHVALIFPPGIDLIAAFYGCQSVGLVPVCIRPPHPHNLQTTLPTVRMIVDVSKAVALLSTSAMIKLLKCKEASIRVDAKAWPTILDVDDMSSSSKKRIEFETYERKLSDVCYLDFSISTTGQLAGIMVSGKGVGALCRSLKVACELYPSRHITLCLDPYCGLGFALWCLSSVYSGHHSLLIPPSEVEQNPALWLTAVSQRKVRDTFCSYGVMELCVRELAPQIALLKDKGISLSSIRTCVVVAEERPRVALCTAFTKLFSPLGLNARAVSTSFGCRVNTAICMQGASSPDPATVYVDARALRNDRVTLVEKGAPHSIALMESGKLLPGVEVVIANPETKGQCADSHLGEIWVTSAHNAMGYFTVYGVETSLHADHFNARLTTGDTKKQFARTGYTGFLRQTQSITADGELHDAVFVVGALDETLMLRGMRYHPVDIEATVIRAHKKIMECAVFTWTHLLVAVAETEGLESEALDLIPAITSAILEDHHLIVGVVVIVDPGIIPINSRGEKQRMHLRDAFLHDQLDPIYVAYNM</sequence>
<feature type="region of interest" description="Disordered" evidence="2">
    <location>
        <begin position="158"/>
        <end position="195"/>
    </location>
</feature>
<keyword evidence="7" id="KW-1185">Reference proteome</keyword>
<comment type="similarity">
    <text evidence="1">Belongs to the DIP2 family.</text>
</comment>
<evidence type="ECO:0000259" key="3">
    <source>
        <dbReference type="Pfam" id="PF00501"/>
    </source>
</evidence>
<protein>
    <submittedName>
        <fullName evidence="8">AMP-binding domain-containing protein</fullName>
    </submittedName>
</protein>
<evidence type="ECO:0000256" key="2">
    <source>
        <dbReference type="SAM" id="MobiDB-lite"/>
    </source>
</evidence>
<dbReference type="Gene3D" id="3.30.300.30">
    <property type="match status" value="2"/>
</dbReference>
<reference evidence="5 7" key="2">
    <citation type="submission" date="2018-11" db="EMBL/GenBank/DDBJ databases">
        <authorList>
            <consortium name="Pathogen Informatics"/>
        </authorList>
    </citation>
    <scope>NUCLEOTIDE SEQUENCE [LARGE SCALE GENOMIC DNA]</scope>
</reference>
<dbReference type="Gene3D" id="3.40.50.12780">
    <property type="entry name" value="N-terminal domain of ligase-like"/>
    <property type="match status" value="2"/>
</dbReference>